<evidence type="ECO:0000256" key="11">
    <source>
        <dbReference type="SAM" id="MobiDB-lite"/>
    </source>
</evidence>
<feature type="compositionally biased region" description="Acidic residues" evidence="11">
    <location>
        <begin position="706"/>
        <end position="721"/>
    </location>
</feature>
<feature type="region of interest" description="Disordered" evidence="11">
    <location>
        <begin position="694"/>
        <end position="737"/>
    </location>
</feature>
<feature type="compositionally biased region" description="Low complexity" evidence="11">
    <location>
        <begin position="307"/>
        <end position="324"/>
    </location>
</feature>
<feature type="compositionally biased region" description="Basic and acidic residues" evidence="11">
    <location>
        <begin position="694"/>
        <end position="705"/>
    </location>
</feature>
<dbReference type="GO" id="GO:0003713">
    <property type="term" value="F:transcription coactivator activity"/>
    <property type="evidence" value="ECO:0007669"/>
    <property type="project" value="TreeGrafter"/>
</dbReference>
<evidence type="ECO:0000256" key="1">
    <source>
        <dbReference type="ARBA" id="ARBA00004123"/>
    </source>
</evidence>
<sequence>MPYRRHVQRFKGGFVFGQFPVPRNWSSGWEYQATSRPLVYCHLQILLAGFQEPCSRLIIHPTLSPTPFFPLTQSLPLPSGTPITLLPYGIPAYYHNTYAGPTSALIKQFKDSLQGLGISNWEDIFNRYKDADTIDNESSQTPTSQKAMFVIAQINVENKQGANKGLLVIYPTALCLSFVPSMANPRHPSEQLLDLPIPLQPSPQVQPAIPSGTLPDGRNTMFYSSSQARNGIKASSSFSSPLTSGSPTSDSIHAFRSLMLSKHKDIYRVADEVGVYVESVAKDREKERERLKREREGASASPRMSRNVVPTPNAAPATPVVNTPESNQSHNVQAIESSVVPQQHTASLPSVNSSYPSPPHVNSTGLIVSEAQISSPVDAMPSPLETTPPPPIDPQQPPAEPPAQPKPSNTTFDPFGNMNTTWSQSSQSYMDMDIGFGMEMDFNMDAISSSGHGRDAYLDRRNDMDFESAFTDDDFSFFDQPTRQTVPSRIMALNPQLSTPGIIPDLSTNDILGKSGSLPLDPHLSGPGPPDVSCSWSPGTVLEGLLPAFTEIPETSVPALTPPSPGRTPDTISGPATPNVQLEGRLTALSVSSPQHVSPFDPIPFAPYHRLMDGKYLYGKFSISSSRNIEDTVESYQFFGPSLSEPGWRSRYNAVTDPRIGVVRKLIGVKRKFASEHGPRDDFRFPPLWMQEHEEWDNKSSKSDSEENLSDEDSEDGDQGDIDSIHDMSRPVTPPPPYLPLGPSLLCSHFEHSVMLPLGTPLRSTDPVGSSNANPSVSVPTPVSPAATFGAATEKSKSLEAVASTIATEVVENNLWAEAWRYAALSPSTSSGVWPADVKYAFLLLGSVAESGTVLSLNNLYELRSSIAKGLDSVLKPLESPMIAVAKGDSVIHVLPTALRFWEKLGLGPRGGKKDVATIILYDNEDDNNQRKLQVDAWLKSIAATYASKHYGTIEPVRTSHCPKDGHLPVRYDSSFRKSLLSVISNLPTIEQHYVFLLVLPISIMTLASPVLRQVIAAMKKILKDHPNITAVYHLIPEYTVFGPPQTPSAHEVNVNTICSLMYNRTPAPVFRTMSRKIFADDFDDVKSYIEEPAFALARPLNYKASFVRAAHASLGVIDRHTFIHVGYQVSTCGKWLLASCIDQRGEAHDLGVWLTHTPCEGDDDVEASEDLHTVRKIWEFALSFARRADVEWRMVITKLGTMGEGELSTWTHYLQNQLAIYPFPALHVSLLCTEIETSWWVVETQCHPSKATNRATSSKGSVFTDSSSQTYLLHSKLRLPISLPTRLSFSHSLIPEPSSQSSSSSAESPPGGMNDKINEDRQPVADPAHPLTMIPQSSITLVRIPASEPCTSTTMLHVHLLYTILSSNANPPYLDDSKLHEEIAYNFYELSLLAKVRWKLNADPKLPFHLGAVEAMRIALERDRDRLDAATDS</sequence>
<evidence type="ECO:0000259" key="13">
    <source>
        <dbReference type="Pfam" id="PF11597"/>
    </source>
</evidence>
<evidence type="ECO:0000256" key="4">
    <source>
        <dbReference type="ARBA" id="ARBA00022491"/>
    </source>
</evidence>
<dbReference type="Pfam" id="PF11597">
    <property type="entry name" value="Med13_N"/>
    <property type="match status" value="1"/>
</dbReference>
<feature type="region of interest" description="Disordered" evidence="11">
    <location>
        <begin position="377"/>
        <end position="424"/>
    </location>
</feature>
<comment type="similarity">
    <text evidence="2 10">Belongs to the Mediator complex subunit 13 family.</text>
</comment>
<feature type="region of interest" description="Disordered" evidence="11">
    <location>
        <begin position="555"/>
        <end position="579"/>
    </location>
</feature>
<feature type="compositionally biased region" description="Pro residues" evidence="11">
    <location>
        <begin position="386"/>
        <end position="405"/>
    </location>
</feature>
<feature type="compositionally biased region" description="Polar residues" evidence="11">
    <location>
        <begin position="570"/>
        <end position="579"/>
    </location>
</feature>
<proteinExistence type="inferred from homology"/>
<feature type="compositionally biased region" description="Polar residues" evidence="11">
    <location>
        <begin position="409"/>
        <end position="424"/>
    </location>
</feature>
<reference evidence="14 15" key="1">
    <citation type="submission" date="2014-02" db="EMBL/GenBank/DDBJ databases">
        <title>Transposable element dynamics among asymbiotic and ectomycorrhizal Amanita fungi.</title>
        <authorList>
            <consortium name="DOE Joint Genome Institute"/>
            <person name="Hess J."/>
            <person name="Skrede I."/>
            <person name="Wolfe B."/>
            <person name="LaButti K."/>
            <person name="Ohm R.A."/>
            <person name="Grigoriev I.V."/>
            <person name="Pringle A."/>
        </authorList>
    </citation>
    <scope>NUCLEOTIDE SEQUENCE [LARGE SCALE GENOMIC DNA]</scope>
    <source>
        <strain evidence="14 15">SKay4041</strain>
    </source>
</reference>
<name>A0A2A9NHU2_9AGAR</name>
<evidence type="ECO:0000259" key="12">
    <source>
        <dbReference type="Pfam" id="PF06333"/>
    </source>
</evidence>
<feature type="region of interest" description="Disordered" evidence="11">
    <location>
        <begin position="283"/>
        <end position="329"/>
    </location>
</feature>
<organism evidence="14 15">
    <name type="scientific">Amanita thiersii Skay4041</name>
    <dbReference type="NCBI Taxonomy" id="703135"/>
    <lineage>
        <taxon>Eukaryota</taxon>
        <taxon>Fungi</taxon>
        <taxon>Dikarya</taxon>
        <taxon>Basidiomycota</taxon>
        <taxon>Agaricomycotina</taxon>
        <taxon>Agaricomycetes</taxon>
        <taxon>Agaricomycetidae</taxon>
        <taxon>Agaricales</taxon>
        <taxon>Pluteineae</taxon>
        <taxon>Amanitaceae</taxon>
        <taxon>Amanita</taxon>
    </lineage>
</organism>
<comment type="subcellular location">
    <subcellularLocation>
        <location evidence="1 10">Nucleus</location>
    </subcellularLocation>
</comment>
<comment type="function">
    <text evidence="10">Component of the SRB8-11 complex. The SRB8-11 complex is a regulatory module of the Mediator complex which is itself involved in regulation of basal and activated RNA polymerase II-dependent transcription. The SRB8-11 complex may be involved in the transcriptional repression of a subset of genes regulated by Mediator. It may inhibit the association of the Mediator complex with RNA polymerase II to form the holoenzyme complex.</text>
</comment>
<gene>
    <name evidence="14" type="ORF">AMATHDRAFT_192998</name>
</gene>
<dbReference type="InterPro" id="IPR051139">
    <property type="entry name" value="Mediator_complx_sub13"/>
</dbReference>
<comment type="subunit">
    <text evidence="10">Component of the SRB8-11 complex, which itself associates with the Mediator complex.</text>
</comment>
<evidence type="ECO:0000256" key="7">
    <source>
        <dbReference type="ARBA" id="ARBA00023163"/>
    </source>
</evidence>
<dbReference type="InterPro" id="IPR021643">
    <property type="entry name" value="Mediator_Med13_N"/>
</dbReference>
<dbReference type="PANTHER" id="PTHR48249">
    <property type="entry name" value="MEDIATOR OF RNA POLYMERASE II TRANSCRIPTION SUBUNIT 13"/>
    <property type="match status" value="1"/>
</dbReference>
<dbReference type="GO" id="GO:0045944">
    <property type="term" value="P:positive regulation of transcription by RNA polymerase II"/>
    <property type="evidence" value="ECO:0007669"/>
    <property type="project" value="TreeGrafter"/>
</dbReference>
<evidence type="ECO:0000313" key="15">
    <source>
        <dbReference type="Proteomes" id="UP000242287"/>
    </source>
</evidence>
<feature type="domain" description="Mediator complex subunit Med13 N-terminal" evidence="13">
    <location>
        <begin position="4"/>
        <end position="178"/>
    </location>
</feature>
<evidence type="ECO:0000256" key="9">
    <source>
        <dbReference type="ARBA" id="ARBA00032008"/>
    </source>
</evidence>
<evidence type="ECO:0000256" key="5">
    <source>
        <dbReference type="ARBA" id="ARBA00023015"/>
    </source>
</evidence>
<accession>A0A2A9NHU2</accession>
<keyword evidence="4 10" id="KW-0678">Repressor</keyword>
<keyword evidence="7 10" id="KW-0804">Transcription</keyword>
<feature type="domain" description="Mediator complex subunit Med13 C-terminal" evidence="12">
    <location>
        <begin position="1092"/>
        <end position="1414"/>
    </location>
</feature>
<dbReference type="STRING" id="703135.A0A2A9NHU2"/>
<dbReference type="InterPro" id="IPR009401">
    <property type="entry name" value="Med13_C"/>
</dbReference>
<dbReference type="GO" id="GO:0016592">
    <property type="term" value="C:mediator complex"/>
    <property type="evidence" value="ECO:0007669"/>
    <property type="project" value="InterPro"/>
</dbReference>
<keyword evidence="15" id="KW-1185">Reference proteome</keyword>
<feature type="region of interest" description="Disordered" evidence="11">
    <location>
        <begin position="1293"/>
        <end position="1331"/>
    </location>
</feature>
<dbReference type="EMBL" id="KZ302001">
    <property type="protein sequence ID" value="PFH50555.1"/>
    <property type="molecule type" value="Genomic_DNA"/>
</dbReference>
<keyword evidence="5 10" id="KW-0805">Transcription regulation</keyword>
<evidence type="ECO:0000256" key="8">
    <source>
        <dbReference type="ARBA" id="ARBA00023242"/>
    </source>
</evidence>
<evidence type="ECO:0000256" key="10">
    <source>
        <dbReference type="RuleBase" id="RU364134"/>
    </source>
</evidence>
<dbReference type="OrthoDB" id="103819at2759"/>
<feature type="compositionally biased region" description="Basic and acidic residues" evidence="11">
    <location>
        <begin position="283"/>
        <end position="297"/>
    </location>
</feature>
<feature type="region of interest" description="Disordered" evidence="11">
    <location>
        <begin position="189"/>
        <end position="223"/>
    </location>
</feature>
<evidence type="ECO:0000256" key="3">
    <source>
        <dbReference type="ARBA" id="ARBA00019618"/>
    </source>
</evidence>
<feature type="compositionally biased region" description="Low complexity" evidence="11">
    <location>
        <begin position="1293"/>
        <end position="1311"/>
    </location>
</feature>
<keyword evidence="8 10" id="KW-0539">Nucleus</keyword>
<feature type="region of interest" description="Disordered" evidence="11">
    <location>
        <begin position="342"/>
        <end position="363"/>
    </location>
</feature>
<keyword evidence="6 10" id="KW-0010">Activator</keyword>
<dbReference type="Pfam" id="PF06333">
    <property type="entry name" value="Med13_C"/>
    <property type="match status" value="1"/>
</dbReference>
<dbReference type="PANTHER" id="PTHR48249:SF3">
    <property type="entry name" value="MEDIATOR OF RNA POLYMERASE II TRANSCRIPTION SUBUNIT 13"/>
    <property type="match status" value="1"/>
</dbReference>
<evidence type="ECO:0000256" key="2">
    <source>
        <dbReference type="ARBA" id="ARBA00009354"/>
    </source>
</evidence>
<evidence type="ECO:0000256" key="6">
    <source>
        <dbReference type="ARBA" id="ARBA00023159"/>
    </source>
</evidence>
<protein>
    <recommendedName>
        <fullName evidence="3 10">Mediator of RNA polymerase II transcription subunit 13</fullName>
    </recommendedName>
    <alternativeName>
        <fullName evidence="9 10">Mediator complex subunit 13</fullName>
    </alternativeName>
</protein>
<evidence type="ECO:0000313" key="14">
    <source>
        <dbReference type="EMBL" id="PFH50555.1"/>
    </source>
</evidence>
<dbReference type="Proteomes" id="UP000242287">
    <property type="component" value="Unassembled WGS sequence"/>
</dbReference>